<evidence type="ECO:0000256" key="4">
    <source>
        <dbReference type="SAM" id="MobiDB-lite"/>
    </source>
</evidence>
<protein>
    <recommendedName>
        <fullName evidence="11">2-dehydropantoate 2-reductase</fullName>
    </recommendedName>
</protein>
<organism evidence="8 9">
    <name type="scientific">Hortaea werneckii</name>
    <name type="common">Black yeast</name>
    <name type="synonym">Cladosporium werneckii</name>
    <dbReference type="NCBI Taxonomy" id="91943"/>
    <lineage>
        <taxon>Eukaryota</taxon>
        <taxon>Fungi</taxon>
        <taxon>Dikarya</taxon>
        <taxon>Ascomycota</taxon>
        <taxon>Pezizomycotina</taxon>
        <taxon>Dothideomycetes</taxon>
        <taxon>Dothideomycetidae</taxon>
        <taxon>Mycosphaerellales</taxon>
        <taxon>Teratosphaeriaceae</taxon>
        <taxon>Hortaea</taxon>
    </lineage>
</organism>
<keyword evidence="2" id="KW-0521">NADP</keyword>
<feature type="domain" description="Ketopantoate reductase C-terminal" evidence="6">
    <location>
        <begin position="483"/>
        <end position="612"/>
    </location>
</feature>
<evidence type="ECO:0000313" key="7">
    <source>
        <dbReference type="EMBL" id="RMY13115.1"/>
    </source>
</evidence>
<dbReference type="EMBL" id="QWIK01000109">
    <property type="protein sequence ID" value="RMY13115.1"/>
    <property type="molecule type" value="Genomic_DNA"/>
</dbReference>
<comment type="caution">
    <text evidence="8">The sequence shown here is derived from an EMBL/GenBank/DDBJ whole genome shotgun (WGS) entry which is preliminary data.</text>
</comment>
<dbReference type="GO" id="GO:0005739">
    <property type="term" value="C:mitochondrion"/>
    <property type="evidence" value="ECO:0007669"/>
    <property type="project" value="TreeGrafter"/>
</dbReference>
<proteinExistence type="inferred from homology"/>
<dbReference type="GO" id="GO:0050661">
    <property type="term" value="F:NADP binding"/>
    <property type="evidence" value="ECO:0007669"/>
    <property type="project" value="TreeGrafter"/>
</dbReference>
<feature type="domain" description="Ketopantoate reductase N-terminal" evidence="5">
    <location>
        <begin position="284"/>
        <end position="414"/>
    </location>
</feature>
<dbReference type="Pfam" id="PF02558">
    <property type="entry name" value="ApbA"/>
    <property type="match status" value="1"/>
</dbReference>
<keyword evidence="3" id="KW-0560">Oxidoreductase</keyword>
<evidence type="ECO:0000259" key="5">
    <source>
        <dbReference type="Pfam" id="PF02558"/>
    </source>
</evidence>
<dbReference type="EMBL" id="QWIM01000208">
    <property type="protein sequence ID" value="RMY37842.1"/>
    <property type="molecule type" value="Genomic_DNA"/>
</dbReference>
<comment type="similarity">
    <text evidence="1">Belongs to the ketopantoate reductase family.</text>
</comment>
<feature type="compositionally biased region" description="Basic and acidic residues" evidence="4">
    <location>
        <begin position="126"/>
        <end position="142"/>
    </location>
</feature>
<dbReference type="PANTHER" id="PTHR43765:SF2">
    <property type="entry name" value="2-DEHYDROPANTOATE 2-REDUCTASE"/>
    <property type="match status" value="1"/>
</dbReference>
<dbReference type="PANTHER" id="PTHR43765">
    <property type="entry name" value="2-DEHYDROPANTOATE 2-REDUCTASE-RELATED"/>
    <property type="match status" value="1"/>
</dbReference>
<evidence type="ECO:0000313" key="9">
    <source>
        <dbReference type="Proteomes" id="UP000276864"/>
    </source>
</evidence>
<sequence length="634" mass="70701">MKWESHCGDGSEEIWVRCSTSIDDAEDPGNSMKIKDAYLISTPRPTPYYIALCLLNYTTRSLQVDRGVIFLQQQQQQQQQRWTRGYAWWAAGQDQGQDQDPSKTEGPRQQQRPGLESLMEASARQSRQEQKEVNGTMEKEQDPVFESGSGDVYETDYSAAVAPAQLPRRIHMLGTGSIGKLVAHSLRGIPNPPPVSLIFHRYRLLEAWEQGKKVITIEDSGHQEQRGGFDVELLPQVKKQHGIVIEDGEEDVYEAAERLGVRPEEAADLIRRDREERQQDEEATDGQADSGGIGQQDQSDQLATPSRRRRYRGDYAKRNEPIHNLIVTTKAPLTVSALLPLRHRLGPQSTICFLQNGMGVVDEVNKQLFPKEEDRPNYVQGIITHGVNVPPAVAERDPFYAVHAGHGTIALGLLPRAETKSQDHAPNPEQDGTAAATSPSTPTSPPSRHRQVQPEAWNTARYLLRTLTRTPVLAAVGFPPTELLQQQLEKLAVNSILNPLTALIDSRNGDILHNFALTRTMRLMLAETSLVIRSLPELHALPNVNVRFSASRLETLVVSVAHQTRDNVSSMLADVRGGRRTEIEFINGYIVRRGEEMGIKCVVNYAMMQAVLGKSLITQREFGDDVPVNVDLNG</sequence>
<dbReference type="GO" id="GO:0008677">
    <property type="term" value="F:2-dehydropantoate 2-reductase activity"/>
    <property type="evidence" value="ECO:0007669"/>
    <property type="project" value="TreeGrafter"/>
</dbReference>
<feature type="region of interest" description="Disordered" evidence="4">
    <location>
        <begin position="92"/>
        <end position="150"/>
    </location>
</feature>
<feature type="region of interest" description="Disordered" evidence="4">
    <location>
        <begin position="273"/>
        <end position="308"/>
    </location>
</feature>
<dbReference type="Gene3D" id="1.10.1040.10">
    <property type="entry name" value="N-(1-d-carboxylethyl)-l-norvaline Dehydrogenase, domain 2"/>
    <property type="match status" value="1"/>
</dbReference>
<dbReference type="Gene3D" id="3.40.50.720">
    <property type="entry name" value="NAD(P)-binding Rossmann-like Domain"/>
    <property type="match status" value="1"/>
</dbReference>
<evidence type="ECO:0000256" key="2">
    <source>
        <dbReference type="ARBA" id="ARBA00022857"/>
    </source>
</evidence>
<dbReference type="InterPro" id="IPR050838">
    <property type="entry name" value="Ketopantoate_reductase"/>
</dbReference>
<dbReference type="Proteomes" id="UP000282582">
    <property type="component" value="Unassembled WGS sequence"/>
</dbReference>
<evidence type="ECO:0008006" key="11">
    <source>
        <dbReference type="Google" id="ProtNLM"/>
    </source>
</evidence>
<dbReference type="AlphaFoldDB" id="A0A3M7BDE9"/>
<dbReference type="InterPro" id="IPR008927">
    <property type="entry name" value="6-PGluconate_DH-like_C_sf"/>
</dbReference>
<name>A0A3M7BDE9_HORWE</name>
<evidence type="ECO:0000313" key="10">
    <source>
        <dbReference type="Proteomes" id="UP000282582"/>
    </source>
</evidence>
<dbReference type="InterPro" id="IPR013328">
    <property type="entry name" value="6PGD_dom2"/>
</dbReference>
<dbReference type="InterPro" id="IPR013752">
    <property type="entry name" value="KPA_reductase"/>
</dbReference>
<dbReference type="SUPFAM" id="SSF48179">
    <property type="entry name" value="6-phosphogluconate dehydrogenase C-terminal domain-like"/>
    <property type="match status" value="1"/>
</dbReference>
<evidence type="ECO:0000256" key="3">
    <source>
        <dbReference type="ARBA" id="ARBA00023002"/>
    </source>
</evidence>
<evidence type="ECO:0000256" key="1">
    <source>
        <dbReference type="ARBA" id="ARBA00007870"/>
    </source>
</evidence>
<reference evidence="9 10" key="1">
    <citation type="journal article" date="2018" name="BMC Genomics">
        <title>Genomic evidence for intraspecific hybridization in a clonal and extremely halotolerant yeast.</title>
        <authorList>
            <person name="Gostincar C."/>
            <person name="Stajich J.E."/>
            <person name="Zupancic J."/>
            <person name="Zalar P."/>
            <person name="Gunde-Cimerman N."/>
        </authorList>
    </citation>
    <scope>NUCLEOTIDE SEQUENCE [LARGE SCALE GENOMIC DNA]</scope>
    <source>
        <strain evidence="8 9">EXF-6651</strain>
        <strain evidence="7 10">EXF-6654</strain>
    </source>
</reference>
<accession>A0A3M7BDE9</accession>
<dbReference type="Pfam" id="PF08546">
    <property type="entry name" value="ApbA_C"/>
    <property type="match status" value="1"/>
</dbReference>
<dbReference type="Proteomes" id="UP000276864">
    <property type="component" value="Unassembled WGS sequence"/>
</dbReference>
<evidence type="ECO:0000313" key="8">
    <source>
        <dbReference type="EMBL" id="RMY37842.1"/>
    </source>
</evidence>
<feature type="region of interest" description="Disordered" evidence="4">
    <location>
        <begin position="419"/>
        <end position="454"/>
    </location>
</feature>
<dbReference type="VEuPathDB" id="FungiDB:BTJ68_00945"/>
<dbReference type="InterPro" id="IPR013332">
    <property type="entry name" value="KPR_N"/>
</dbReference>
<dbReference type="InterPro" id="IPR036291">
    <property type="entry name" value="NAD(P)-bd_dom_sf"/>
</dbReference>
<dbReference type="SUPFAM" id="SSF51735">
    <property type="entry name" value="NAD(P)-binding Rossmann-fold domains"/>
    <property type="match status" value="1"/>
</dbReference>
<gene>
    <name evidence="8" type="ORF">D0866_03002</name>
    <name evidence="7" type="ORF">D0868_02188</name>
</gene>
<evidence type="ECO:0000259" key="6">
    <source>
        <dbReference type="Pfam" id="PF08546"/>
    </source>
</evidence>